<proteinExistence type="predicted"/>
<accession>A0AB73IB87</accession>
<dbReference type="EMBL" id="JAURTK010000003">
    <property type="protein sequence ID" value="MDP9647296.1"/>
    <property type="molecule type" value="Genomic_DNA"/>
</dbReference>
<dbReference type="InterPro" id="IPR013154">
    <property type="entry name" value="ADH-like_N"/>
</dbReference>
<dbReference type="GO" id="GO:0016491">
    <property type="term" value="F:oxidoreductase activity"/>
    <property type="evidence" value="ECO:0007669"/>
    <property type="project" value="UniProtKB-KW"/>
</dbReference>
<dbReference type="Gene3D" id="3.40.50.720">
    <property type="entry name" value="NAD(P)-binding Rossmann-like Domain"/>
    <property type="match status" value="1"/>
</dbReference>
<comment type="caution">
    <text evidence="3">The sequence shown here is derived from an EMBL/GenBank/DDBJ whole genome shotgun (WGS) entry which is preliminary data.</text>
</comment>
<dbReference type="InterPro" id="IPR036291">
    <property type="entry name" value="NAD(P)-bd_dom_sf"/>
</dbReference>
<dbReference type="InterPro" id="IPR050129">
    <property type="entry name" value="Zn_alcohol_dh"/>
</dbReference>
<dbReference type="Gene3D" id="3.90.180.10">
    <property type="entry name" value="Medium-chain alcohol dehydrogenases, catalytic domain"/>
    <property type="match status" value="1"/>
</dbReference>
<dbReference type="SUPFAM" id="SSF51735">
    <property type="entry name" value="NAD(P)-binding Rossmann-fold domains"/>
    <property type="match status" value="1"/>
</dbReference>
<evidence type="ECO:0000256" key="1">
    <source>
        <dbReference type="ARBA" id="ARBA00023002"/>
    </source>
</evidence>
<dbReference type="SMART" id="SM00829">
    <property type="entry name" value="PKS_ER"/>
    <property type="match status" value="1"/>
</dbReference>
<dbReference type="Proteomes" id="UP001229486">
    <property type="component" value="Unassembled WGS sequence"/>
</dbReference>
<dbReference type="Pfam" id="PF00107">
    <property type="entry name" value="ADH_zinc_N"/>
    <property type="match status" value="1"/>
</dbReference>
<dbReference type="InterPro" id="IPR020843">
    <property type="entry name" value="ER"/>
</dbReference>
<dbReference type="PANTHER" id="PTHR43401">
    <property type="entry name" value="L-THREONINE 3-DEHYDROGENASE"/>
    <property type="match status" value="1"/>
</dbReference>
<evidence type="ECO:0000259" key="2">
    <source>
        <dbReference type="SMART" id="SM00829"/>
    </source>
</evidence>
<evidence type="ECO:0000313" key="3">
    <source>
        <dbReference type="EMBL" id="MDP9647296.1"/>
    </source>
</evidence>
<dbReference type="InterPro" id="IPR013149">
    <property type="entry name" value="ADH-like_C"/>
</dbReference>
<dbReference type="PANTHER" id="PTHR43401:SF4">
    <property type="entry name" value="D-ARABINOSE 1-DEHYDROGENASE (NADP(+))"/>
    <property type="match status" value="1"/>
</dbReference>
<keyword evidence="1" id="KW-0560">Oxidoreductase</keyword>
<dbReference type="InterPro" id="IPR011032">
    <property type="entry name" value="GroES-like_sf"/>
</dbReference>
<sequence length="356" mass="37013">MLSYEVTEHGRPLQARLRETPVPKGREVVLRVTHSGLCHTDLHLWHGYFDLGGGRRAPLSERGLVPPLTLGHEPLGIVEAVGDAVTGVAPGARCLAFPWIACGACWACDKGRTELCARQRNLGIGLPGGFATHLVVPDARYLVNVDGIDDAFAATLACSGVTSYAAVSKLPTLEADDHVAVIGCGGVGLTAISILRARGIERIIACDVSEEKLEAARSLGATQALRTDSAEAAQALMRLAGNMLGGALDFVGIPSTLDLAYTALRKGGTYVLCGLHGGQATIPIPPIAQRSLSIVGSFVGSIADLEATVELAKAGKLARLPIQTCDASEINTALSALDAGRVIGRTVIDFTNAEAA</sequence>
<dbReference type="SUPFAM" id="SSF50129">
    <property type="entry name" value="GroES-like"/>
    <property type="match status" value="1"/>
</dbReference>
<dbReference type="AlphaFoldDB" id="A0AB73IB87"/>
<evidence type="ECO:0000313" key="4">
    <source>
        <dbReference type="Proteomes" id="UP001229486"/>
    </source>
</evidence>
<gene>
    <name evidence="3" type="ORF">J2793_002742</name>
</gene>
<dbReference type="CDD" id="cd08240">
    <property type="entry name" value="6_hydroxyhexanoate_dh_like"/>
    <property type="match status" value="1"/>
</dbReference>
<protein>
    <submittedName>
        <fullName evidence="3">D-arabinose 1-dehydrogenase-like Zn-dependent alcohol dehydrogenase</fullName>
    </submittedName>
</protein>
<reference evidence="3" key="1">
    <citation type="submission" date="2023-07" db="EMBL/GenBank/DDBJ databases">
        <title>Sorghum-associated microbial communities from plants grown in Nebraska, USA.</title>
        <authorList>
            <person name="Schachtman D."/>
        </authorList>
    </citation>
    <scope>NUCLEOTIDE SEQUENCE</scope>
    <source>
        <strain evidence="3">DS1061</strain>
    </source>
</reference>
<name>A0AB73IB87_9BURK</name>
<feature type="domain" description="Enoyl reductase (ER)" evidence="2">
    <location>
        <begin position="10"/>
        <end position="348"/>
    </location>
</feature>
<organism evidence="3 4">
    <name type="scientific">Paraburkholderia caledonica</name>
    <dbReference type="NCBI Taxonomy" id="134536"/>
    <lineage>
        <taxon>Bacteria</taxon>
        <taxon>Pseudomonadati</taxon>
        <taxon>Pseudomonadota</taxon>
        <taxon>Betaproteobacteria</taxon>
        <taxon>Burkholderiales</taxon>
        <taxon>Burkholderiaceae</taxon>
        <taxon>Paraburkholderia</taxon>
    </lineage>
</organism>
<dbReference type="Pfam" id="PF08240">
    <property type="entry name" value="ADH_N"/>
    <property type="match status" value="1"/>
</dbReference>